<dbReference type="PANTHER" id="PTHR45000">
    <property type="entry name" value="CHAPERONE DNAJ-DOMAIN SUPERFAMILY PROTEIN"/>
    <property type="match status" value="1"/>
</dbReference>
<keyword evidence="1" id="KW-0812">Transmembrane</keyword>
<evidence type="ECO:0000313" key="4">
    <source>
        <dbReference type="Proteomes" id="UP001140206"/>
    </source>
</evidence>
<dbReference type="PRINTS" id="PR00625">
    <property type="entry name" value="JDOMAIN"/>
</dbReference>
<feature type="domain" description="J" evidence="2">
    <location>
        <begin position="229"/>
        <end position="291"/>
    </location>
</feature>
<dbReference type="PANTHER" id="PTHR45000:SF5">
    <property type="entry name" value="CHAPERONE DNAJ-DOMAIN SUPERFAMILY PROTEIN"/>
    <property type="match status" value="1"/>
</dbReference>
<dbReference type="SMART" id="SM00271">
    <property type="entry name" value="DnaJ"/>
    <property type="match status" value="1"/>
</dbReference>
<dbReference type="SUPFAM" id="SSF46565">
    <property type="entry name" value="Chaperone J-domain"/>
    <property type="match status" value="1"/>
</dbReference>
<dbReference type="EMBL" id="JAMFTS010000001">
    <property type="protein sequence ID" value="KAJ4815100.1"/>
    <property type="molecule type" value="Genomic_DNA"/>
</dbReference>
<evidence type="ECO:0000313" key="3">
    <source>
        <dbReference type="EMBL" id="KAJ4815100.1"/>
    </source>
</evidence>
<keyword evidence="4" id="KW-1185">Reference proteome</keyword>
<dbReference type="GO" id="GO:0005783">
    <property type="term" value="C:endoplasmic reticulum"/>
    <property type="evidence" value="ECO:0007669"/>
    <property type="project" value="UniProtKB-ARBA"/>
</dbReference>
<dbReference type="InterPro" id="IPR001623">
    <property type="entry name" value="DnaJ_domain"/>
</dbReference>
<dbReference type="InterPro" id="IPR036869">
    <property type="entry name" value="J_dom_sf"/>
</dbReference>
<proteinExistence type="predicted"/>
<keyword evidence="1" id="KW-0472">Membrane</keyword>
<dbReference type="Gene3D" id="1.10.287.110">
    <property type="entry name" value="DnaJ domain"/>
    <property type="match status" value="1"/>
</dbReference>
<dbReference type="PROSITE" id="PS50076">
    <property type="entry name" value="DNAJ_2"/>
    <property type="match status" value="1"/>
</dbReference>
<protein>
    <recommendedName>
        <fullName evidence="2">J domain-containing protein</fullName>
    </recommendedName>
</protein>
<evidence type="ECO:0000259" key="2">
    <source>
        <dbReference type="PROSITE" id="PS50076"/>
    </source>
</evidence>
<reference evidence="3" key="1">
    <citation type="submission" date="2022-08" db="EMBL/GenBank/DDBJ databases">
        <authorList>
            <person name="Marques A."/>
        </authorList>
    </citation>
    <scope>NUCLEOTIDE SEQUENCE</scope>
    <source>
        <strain evidence="3">RhyPub2mFocal</strain>
        <tissue evidence="3">Leaves</tissue>
    </source>
</reference>
<dbReference type="Pfam" id="PF00226">
    <property type="entry name" value="DnaJ"/>
    <property type="match status" value="1"/>
</dbReference>
<dbReference type="AlphaFoldDB" id="A0AAV8HGU4"/>
<accession>A0AAV8HGU4</accession>
<evidence type="ECO:0000256" key="1">
    <source>
        <dbReference type="SAM" id="Phobius"/>
    </source>
</evidence>
<comment type="caution">
    <text evidence="3">The sequence shown here is derived from an EMBL/GenBank/DDBJ whole genome shotgun (WGS) entry which is preliminary data.</text>
</comment>
<keyword evidence="1" id="KW-1133">Transmembrane helix</keyword>
<gene>
    <name evidence="3" type="ORF">LUZ62_027666</name>
</gene>
<name>A0AAV8HGU4_9POAL</name>
<organism evidence="3 4">
    <name type="scientific">Rhynchospora pubera</name>
    <dbReference type="NCBI Taxonomy" id="906938"/>
    <lineage>
        <taxon>Eukaryota</taxon>
        <taxon>Viridiplantae</taxon>
        <taxon>Streptophyta</taxon>
        <taxon>Embryophyta</taxon>
        <taxon>Tracheophyta</taxon>
        <taxon>Spermatophyta</taxon>
        <taxon>Magnoliopsida</taxon>
        <taxon>Liliopsida</taxon>
        <taxon>Poales</taxon>
        <taxon>Cyperaceae</taxon>
        <taxon>Cyperoideae</taxon>
        <taxon>Rhynchosporeae</taxon>
        <taxon>Rhynchospora</taxon>
    </lineage>
</organism>
<feature type="transmembrane region" description="Helical" evidence="1">
    <location>
        <begin position="20"/>
        <end position="40"/>
    </location>
</feature>
<sequence>MGDSPEKKSWKVSEKASRAWGILLFGVIGATATTVAITQLRRSVDWISTQFNRMQSSASWKSSTGSGNSTRQGFSEEAWRRYNSRMREEYEEEMERVITQLRRSVDWISTQFNRMQSSASWKSSTGSGNSTRQGFSEEAWRRYNSRMQEEYEEEMERVQRIRRMQSVFNRERNKYKKGNEAWRESNGSGSGGYHYVPRDDWYWKTDSSHSYQRTRSTAAPHIRTYPMSHHYTVLGLDRSRSMPYTDAEIKTAFRTKAMECHPDQNQDNKDAAEEKFKEVVKSYEAIKQDRKNGIN</sequence>
<dbReference type="CDD" id="cd06257">
    <property type="entry name" value="DnaJ"/>
    <property type="match status" value="1"/>
</dbReference>
<dbReference type="Proteomes" id="UP001140206">
    <property type="component" value="Chromosome 1"/>
</dbReference>